<dbReference type="Gene3D" id="3.50.50.60">
    <property type="entry name" value="FAD/NAD(P)-binding domain"/>
    <property type="match status" value="1"/>
</dbReference>
<dbReference type="Pfam" id="PF01266">
    <property type="entry name" value="DAO"/>
    <property type="match status" value="1"/>
</dbReference>
<dbReference type="InterPro" id="IPR036188">
    <property type="entry name" value="FAD/NAD-bd_sf"/>
</dbReference>
<evidence type="ECO:0000313" key="4">
    <source>
        <dbReference type="Proteomes" id="UP000285908"/>
    </source>
</evidence>
<comment type="caution">
    <text evidence="3">The sequence shown here is derived from an EMBL/GenBank/DDBJ whole genome shotgun (WGS) entry which is preliminary data.</text>
</comment>
<dbReference type="RefSeq" id="WP_127905219.1">
    <property type="nucleotide sequence ID" value="NZ_RQXX01000001.1"/>
</dbReference>
<evidence type="ECO:0000259" key="2">
    <source>
        <dbReference type="Pfam" id="PF01266"/>
    </source>
</evidence>
<evidence type="ECO:0000313" key="3">
    <source>
        <dbReference type="EMBL" id="RVV99778.1"/>
    </source>
</evidence>
<name>A0A438ALZ9_9RHOB</name>
<keyword evidence="1" id="KW-0560">Oxidoreductase</keyword>
<dbReference type="GO" id="GO:0016491">
    <property type="term" value="F:oxidoreductase activity"/>
    <property type="evidence" value="ECO:0007669"/>
    <property type="project" value="UniProtKB-KW"/>
</dbReference>
<accession>A0A438ALZ9</accession>
<evidence type="ECO:0000256" key="1">
    <source>
        <dbReference type="ARBA" id="ARBA00023002"/>
    </source>
</evidence>
<dbReference type="PANTHER" id="PTHR13847:SF281">
    <property type="entry name" value="FAD DEPENDENT OXIDOREDUCTASE DOMAIN-CONTAINING PROTEIN"/>
    <property type="match status" value="1"/>
</dbReference>
<dbReference type="AlphaFoldDB" id="A0A438ALZ9"/>
<gene>
    <name evidence="3" type="ORF">EKE94_03635</name>
</gene>
<organism evidence="3 4">
    <name type="scientific">Mesobaculum littorinae</name>
    <dbReference type="NCBI Taxonomy" id="2486419"/>
    <lineage>
        <taxon>Bacteria</taxon>
        <taxon>Pseudomonadati</taxon>
        <taxon>Pseudomonadota</taxon>
        <taxon>Alphaproteobacteria</taxon>
        <taxon>Rhodobacterales</taxon>
        <taxon>Roseobacteraceae</taxon>
        <taxon>Mesobaculum</taxon>
    </lineage>
</organism>
<dbReference type="Gene3D" id="3.30.9.10">
    <property type="entry name" value="D-Amino Acid Oxidase, subunit A, domain 2"/>
    <property type="match status" value="1"/>
</dbReference>
<dbReference type="SUPFAM" id="SSF51905">
    <property type="entry name" value="FAD/NAD(P)-binding domain"/>
    <property type="match status" value="1"/>
</dbReference>
<keyword evidence="4" id="KW-1185">Reference proteome</keyword>
<dbReference type="OrthoDB" id="9806601at2"/>
<protein>
    <submittedName>
        <fullName evidence="3">FAD-binding oxidoreductase</fullName>
    </submittedName>
</protein>
<reference evidence="3 4" key="1">
    <citation type="submission" date="2018-11" db="EMBL/GenBank/DDBJ databases">
        <title>Mesobaculum littorinae gen. nov., sp. nov., isolated from Littorina scabra that represents a novel genus of the order Rhodobacteraceae.</title>
        <authorList>
            <person name="Li F."/>
        </authorList>
    </citation>
    <scope>NUCLEOTIDE SEQUENCE [LARGE SCALE GENOMIC DNA]</scope>
    <source>
        <strain evidence="3 4">M0103</strain>
    </source>
</reference>
<dbReference type="EMBL" id="RQXX01000001">
    <property type="protein sequence ID" value="RVV99778.1"/>
    <property type="molecule type" value="Genomic_DNA"/>
</dbReference>
<dbReference type="GO" id="GO:0005737">
    <property type="term" value="C:cytoplasm"/>
    <property type="evidence" value="ECO:0007669"/>
    <property type="project" value="TreeGrafter"/>
</dbReference>
<dbReference type="PANTHER" id="PTHR13847">
    <property type="entry name" value="SARCOSINE DEHYDROGENASE-RELATED"/>
    <property type="match status" value="1"/>
</dbReference>
<feature type="domain" description="FAD dependent oxidoreductase" evidence="2">
    <location>
        <begin position="25"/>
        <end position="373"/>
    </location>
</feature>
<dbReference type="InterPro" id="IPR006076">
    <property type="entry name" value="FAD-dep_OxRdtase"/>
</dbReference>
<dbReference type="Proteomes" id="UP000285908">
    <property type="component" value="Unassembled WGS sequence"/>
</dbReference>
<sequence>MRALWQDTVEEHVAAPPLDRDTEVDLVVIGAGFTGLSAALHASLAGARVCVIEAATVGEGGSGRNVGLVNAGLWTPPDEVEQLLGPQTGVRFNALLAAAPGDVFTLIEQFQIRCEARRAGTLHCAHAPSGLRDLRRRHAQLTARGAPVQLLDAAEARSRTGSAAVHGALFDPRAGTIQPLGYARGLARAAVSAGARLVEHTPAAWHRTATGWQVTVGGHVIRARALIEATNAYAGTPAARRRFAPMHYFQLATAPLPEDLRARILVGGEGCWDTAPVMSSFRMDAAGRLILGGIGALGHPAAGLHRDWAARKLRALFPGIAPPRITHAWHGRIAVTRDHLPKILRLGPGGYAVFGYSGRGIGPGTVFGRALARAAIEGSEDALPIPARDAYAEPIPRLRGAVVEAGALLVHATGLRRAG</sequence>
<proteinExistence type="predicted"/>